<evidence type="ECO:0000256" key="6">
    <source>
        <dbReference type="ARBA" id="ARBA00022771"/>
    </source>
</evidence>
<dbReference type="GO" id="GO:0008270">
    <property type="term" value="F:zinc ion binding"/>
    <property type="evidence" value="ECO:0007669"/>
    <property type="project" value="UniProtKB-KW"/>
</dbReference>
<dbReference type="CDD" id="cd20335">
    <property type="entry name" value="BRcat_RBR"/>
    <property type="match status" value="1"/>
</dbReference>
<evidence type="ECO:0000256" key="3">
    <source>
        <dbReference type="ARBA" id="ARBA00022679"/>
    </source>
</evidence>
<evidence type="ECO:0000256" key="4">
    <source>
        <dbReference type="ARBA" id="ARBA00022723"/>
    </source>
</evidence>
<dbReference type="InParanoid" id="A0A4S2MW91"/>
<keyword evidence="6" id="KW-0863">Zinc-finger</keyword>
<evidence type="ECO:0000313" key="11">
    <source>
        <dbReference type="Proteomes" id="UP000298138"/>
    </source>
</evidence>
<keyword evidence="8" id="KW-0862">Zinc</keyword>
<evidence type="ECO:0000256" key="8">
    <source>
        <dbReference type="ARBA" id="ARBA00022833"/>
    </source>
</evidence>
<keyword evidence="3" id="KW-0808">Transferase</keyword>
<dbReference type="InterPro" id="IPR031127">
    <property type="entry name" value="E3_UB_ligase_RBR"/>
</dbReference>
<evidence type="ECO:0000256" key="7">
    <source>
        <dbReference type="ARBA" id="ARBA00022786"/>
    </source>
</evidence>
<accession>A0A4S2MW91</accession>
<dbReference type="Pfam" id="PF01485">
    <property type="entry name" value="IBR"/>
    <property type="match status" value="2"/>
</dbReference>
<feature type="domain" description="RING-type" evidence="9">
    <location>
        <begin position="1"/>
        <end position="184"/>
    </location>
</feature>
<dbReference type="EMBL" id="ML220122">
    <property type="protein sequence ID" value="TGZ80823.1"/>
    <property type="molecule type" value="Genomic_DNA"/>
</dbReference>
<protein>
    <recommendedName>
        <fullName evidence="2">RBR-type E3 ubiquitin transferase</fullName>
        <ecNumber evidence="2">2.3.2.31</ecNumber>
    </recommendedName>
</protein>
<keyword evidence="7" id="KW-0833">Ubl conjugation pathway</keyword>
<comment type="catalytic activity">
    <reaction evidence="1">
        <text>[E2 ubiquitin-conjugating enzyme]-S-ubiquitinyl-L-cysteine + [acceptor protein]-L-lysine = [E2 ubiquitin-conjugating enzyme]-L-cysteine + [acceptor protein]-N(6)-ubiquitinyl-L-lysine.</text>
        <dbReference type="EC" id="2.3.2.31"/>
    </reaction>
</comment>
<evidence type="ECO:0000256" key="5">
    <source>
        <dbReference type="ARBA" id="ARBA00022737"/>
    </source>
</evidence>
<gene>
    <name evidence="10" type="ORF">EX30DRAFT_307012</name>
</gene>
<dbReference type="GO" id="GO:0016567">
    <property type="term" value="P:protein ubiquitination"/>
    <property type="evidence" value="ECO:0007669"/>
    <property type="project" value="InterPro"/>
</dbReference>
<evidence type="ECO:0000313" key="10">
    <source>
        <dbReference type="EMBL" id="TGZ80823.1"/>
    </source>
</evidence>
<dbReference type="STRING" id="341454.A0A4S2MW91"/>
<dbReference type="Gene3D" id="1.20.120.1750">
    <property type="match status" value="1"/>
</dbReference>
<dbReference type="OrthoDB" id="10009520at2759"/>
<reference evidence="10 11" key="1">
    <citation type="submission" date="2019-04" db="EMBL/GenBank/DDBJ databases">
        <title>Comparative genomics and transcriptomics to analyze fruiting body development in filamentous ascomycetes.</title>
        <authorList>
            <consortium name="DOE Joint Genome Institute"/>
            <person name="Lutkenhaus R."/>
            <person name="Traeger S."/>
            <person name="Breuer J."/>
            <person name="Kuo A."/>
            <person name="Lipzen A."/>
            <person name="Pangilinan J."/>
            <person name="Dilworth D."/>
            <person name="Sandor L."/>
            <person name="Poggeler S."/>
            <person name="Barry K."/>
            <person name="Grigoriev I.V."/>
            <person name="Nowrousian M."/>
        </authorList>
    </citation>
    <scope>NUCLEOTIDE SEQUENCE [LARGE SCALE GENOMIC DNA]</scope>
    <source>
        <strain evidence="10 11">CBS 389.68</strain>
    </source>
</reference>
<dbReference type="AlphaFoldDB" id="A0A4S2MW91"/>
<keyword evidence="11" id="KW-1185">Reference proteome</keyword>
<dbReference type="PROSITE" id="PS51873">
    <property type="entry name" value="TRIAD"/>
    <property type="match status" value="1"/>
</dbReference>
<evidence type="ECO:0000256" key="2">
    <source>
        <dbReference type="ARBA" id="ARBA00012251"/>
    </source>
</evidence>
<sequence length="184" mass="20496">ECSVCLEDKRREEMLLLPCKHYLCITDECLMTPINLALQTSKPYRCCLLPIPPALLRPHLPTPLFTAYNRLHIASITTNPLYCANPTCSTFIEPSSILAGIGTCTECNTQTCRHCKMTAHKGVCKEDQEGNGVKALGKQRGWRECPGCGEMVEKTQGCNHVRCRCGQEFCYKCGKVYSVCPGRC</sequence>
<proteinExistence type="predicted"/>
<organism evidence="10 11">
    <name type="scientific">Ascodesmis nigricans</name>
    <dbReference type="NCBI Taxonomy" id="341454"/>
    <lineage>
        <taxon>Eukaryota</taxon>
        <taxon>Fungi</taxon>
        <taxon>Dikarya</taxon>
        <taxon>Ascomycota</taxon>
        <taxon>Pezizomycotina</taxon>
        <taxon>Pezizomycetes</taxon>
        <taxon>Pezizales</taxon>
        <taxon>Ascodesmidaceae</taxon>
        <taxon>Ascodesmis</taxon>
    </lineage>
</organism>
<dbReference type="EC" id="2.3.2.31" evidence="2"/>
<dbReference type="InterPro" id="IPR044066">
    <property type="entry name" value="TRIAD_supradom"/>
</dbReference>
<dbReference type="InterPro" id="IPR002867">
    <property type="entry name" value="IBR_dom"/>
</dbReference>
<name>A0A4S2MW91_9PEZI</name>
<keyword evidence="4" id="KW-0479">Metal-binding</keyword>
<evidence type="ECO:0000259" key="9">
    <source>
        <dbReference type="PROSITE" id="PS51873"/>
    </source>
</evidence>
<feature type="non-terminal residue" evidence="10">
    <location>
        <position position="1"/>
    </location>
</feature>
<dbReference type="SUPFAM" id="SSF57850">
    <property type="entry name" value="RING/U-box"/>
    <property type="match status" value="1"/>
</dbReference>
<dbReference type="Proteomes" id="UP000298138">
    <property type="component" value="Unassembled WGS sequence"/>
</dbReference>
<dbReference type="GO" id="GO:0061630">
    <property type="term" value="F:ubiquitin protein ligase activity"/>
    <property type="evidence" value="ECO:0007669"/>
    <property type="project" value="UniProtKB-EC"/>
</dbReference>
<evidence type="ECO:0000256" key="1">
    <source>
        <dbReference type="ARBA" id="ARBA00001798"/>
    </source>
</evidence>
<dbReference type="CDD" id="cd22584">
    <property type="entry name" value="Rcat_RBR_unk"/>
    <property type="match status" value="1"/>
</dbReference>
<keyword evidence="5" id="KW-0677">Repeat</keyword>
<dbReference type="PANTHER" id="PTHR11685">
    <property type="entry name" value="RBR FAMILY RING FINGER AND IBR DOMAIN-CONTAINING"/>
    <property type="match status" value="1"/>
</dbReference>